<dbReference type="AlphaFoldDB" id="A0A3B0SHQ0"/>
<keyword evidence="1" id="KW-1133">Transmembrane helix</keyword>
<keyword evidence="1" id="KW-0812">Transmembrane</keyword>
<organism evidence="2">
    <name type="scientific">hydrothermal vent metagenome</name>
    <dbReference type="NCBI Taxonomy" id="652676"/>
    <lineage>
        <taxon>unclassified sequences</taxon>
        <taxon>metagenomes</taxon>
        <taxon>ecological metagenomes</taxon>
    </lineage>
</organism>
<dbReference type="EMBL" id="UOEI01000379">
    <property type="protein sequence ID" value="VAW03890.1"/>
    <property type="molecule type" value="Genomic_DNA"/>
</dbReference>
<gene>
    <name evidence="2" type="ORF">MNBD_ACTINO01-171</name>
</gene>
<sequence>MTIVVFILIAGLWAAFVIPSFFDHRNNAPRSTTREFARTRSKLAQVSMAQPDSEVYVRRHSQRRRQRILIGLGIASVSTLAVATMTGSVPWLWLNIAINVSIAAYVTILLTIKAQQAMPRAQVVDITAQAVGRRSVPQPIALAEQPYEESKTVRVING</sequence>
<feature type="transmembrane region" description="Helical" evidence="1">
    <location>
        <begin position="68"/>
        <end position="85"/>
    </location>
</feature>
<evidence type="ECO:0000313" key="2">
    <source>
        <dbReference type="EMBL" id="VAW03890.1"/>
    </source>
</evidence>
<name>A0A3B0SHQ0_9ZZZZ</name>
<accession>A0A3B0SHQ0</accession>
<feature type="transmembrane region" description="Helical" evidence="1">
    <location>
        <begin position="6"/>
        <end position="22"/>
    </location>
</feature>
<protein>
    <submittedName>
        <fullName evidence="2">Uncharacterized protein</fullName>
    </submittedName>
</protein>
<reference evidence="2" key="1">
    <citation type="submission" date="2018-06" db="EMBL/GenBank/DDBJ databases">
        <authorList>
            <person name="Zhirakovskaya E."/>
        </authorList>
    </citation>
    <scope>NUCLEOTIDE SEQUENCE</scope>
</reference>
<feature type="transmembrane region" description="Helical" evidence="1">
    <location>
        <begin position="91"/>
        <end position="112"/>
    </location>
</feature>
<evidence type="ECO:0000256" key="1">
    <source>
        <dbReference type="SAM" id="Phobius"/>
    </source>
</evidence>
<proteinExistence type="predicted"/>
<keyword evidence="1" id="KW-0472">Membrane</keyword>